<organism evidence="4 5">
    <name type="scientific">Actimicrobium antarcticum</name>
    <dbReference type="NCBI Taxonomy" id="1051899"/>
    <lineage>
        <taxon>Bacteria</taxon>
        <taxon>Pseudomonadati</taxon>
        <taxon>Pseudomonadota</taxon>
        <taxon>Betaproteobacteria</taxon>
        <taxon>Burkholderiales</taxon>
        <taxon>Oxalobacteraceae</taxon>
        <taxon>Actimicrobium</taxon>
    </lineage>
</organism>
<dbReference type="EMBL" id="BAAAZE010000003">
    <property type="protein sequence ID" value="GAA4014031.1"/>
    <property type="molecule type" value="Genomic_DNA"/>
</dbReference>
<dbReference type="Proteomes" id="UP001501353">
    <property type="component" value="Unassembled WGS sequence"/>
</dbReference>
<dbReference type="InterPro" id="IPR050469">
    <property type="entry name" value="Diguanylate_Cyclase"/>
</dbReference>
<evidence type="ECO:0000256" key="1">
    <source>
        <dbReference type="ARBA" id="ARBA00012528"/>
    </source>
</evidence>
<comment type="caution">
    <text evidence="4">The sequence shown here is derived from an EMBL/GenBank/DDBJ whole genome shotgun (WGS) entry which is preliminary data.</text>
</comment>
<evidence type="ECO:0000256" key="2">
    <source>
        <dbReference type="ARBA" id="ARBA00034247"/>
    </source>
</evidence>
<dbReference type="PROSITE" id="PS50887">
    <property type="entry name" value="GGDEF"/>
    <property type="match status" value="1"/>
</dbReference>
<dbReference type="SUPFAM" id="SSF55073">
    <property type="entry name" value="Nucleotide cyclase"/>
    <property type="match status" value="1"/>
</dbReference>
<dbReference type="SMART" id="SM00267">
    <property type="entry name" value="GGDEF"/>
    <property type="match status" value="1"/>
</dbReference>
<accession>A0ABP7SNR3</accession>
<evidence type="ECO:0000259" key="3">
    <source>
        <dbReference type="PROSITE" id="PS50887"/>
    </source>
</evidence>
<dbReference type="CDD" id="cd01949">
    <property type="entry name" value="GGDEF"/>
    <property type="match status" value="1"/>
</dbReference>
<evidence type="ECO:0000313" key="5">
    <source>
        <dbReference type="Proteomes" id="UP001501353"/>
    </source>
</evidence>
<keyword evidence="5" id="KW-1185">Reference proteome</keyword>
<dbReference type="PANTHER" id="PTHR45138">
    <property type="entry name" value="REGULATORY COMPONENTS OF SENSORY TRANSDUCTION SYSTEM"/>
    <property type="match status" value="1"/>
</dbReference>
<dbReference type="InterPro" id="IPR043128">
    <property type="entry name" value="Rev_trsase/Diguanyl_cyclase"/>
</dbReference>
<dbReference type="PANTHER" id="PTHR45138:SF9">
    <property type="entry name" value="DIGUANYLATE CYCLASE DGCM-RELATED"/>
    <property type="match status" value="1"/>
</dbReference>
<protein>
    <recommendedName>
        <fullName evidence="1">diguanylate cyclase</fullName>
        <ecNumber evidence="1">2.7.7.65</ecNumber>
    </recommendedName>
</protein>
<dbReference type="Pfam" id="PF00990">
    <property type="entry name" value="GGDEF"/>
    <property type="match status" value="1"/>
</dbReference>
<feature type="domain" description="GGDEF" evidence="3">
    <location>
        <begin position="234"/>
        <end position="359"/>
    </location>
</feature>
<dbReference type="InterPro" id="IPR029787">
    <property type="entry name" value="Nucleotide_cyclase"/>
</dbReference>
<dbReference type="RefSeq" id="WP_344761675.1">
    <property type="nucleotide sequence ID" value="NZ_BAAAZE010000003.1"/>
</dbReference>
<proteinExistence type="predicted"/>
<dbReference type="Gene3D" id="3.30.70.270">
    <property type="match status" value="1"/>
</dbReference>
<dbReference type="NCBIfam" id="TIGR00254">
    <property type="entry name" value="GGDEF"/>
    <property type="match status" value="1"/>
</dbReference>
<comment type="catalytic activity">
    <reaction evidence="2">
        <text>2 GTP = 3',3'-c-di-GMP + 2 diphosphate</text>
        <dbReference type="Rhea" id="RHEA:24898"/>
        <dbReference type="ChEBI" id="CHEBI:33019"/>
        <dbReference type="ChEBI" id="CHEBI:37565"/>
        <dbReference type="ChEBI" id="CHEBI:58805"/>
        <dbReference type="EC" id="2.7.7.65"/>
    </reaction>
</comment>
<name>A0ABP7SNR3_9BURK</name>
<dbReference type="EC" id="2.7.7.65" evidence="1"/>
<sequence length="359" mass="39716">MKFNFFSSPDPATLVATARSASSQQRIDTERVALTGLLYRLLARLPQSNNLQANTEQLCRTILDDNDNLRFIWVGIREAPGGPVPPLVIEGEYAGDCSDWSLPDSCFDGVLPYSQAALENVDAAADFPSLFAPWRGAMDRCTAHCALAIPLRSERSGVCGLMVFYAADLDYFSRLGVAPFHAFCHIIELIWRQSNTQQLLMERTQTDALTGLMNRRKTVFVLTKAIEQAGQTGDPLSILMCRLEGFDKLNDVYGWFDADAILAAFAGVVGSRMPPMIQAGRWTGVEFLYVLPGFDAARARGLAEELTRYLQRQAISVKSWSIRLTVQVGVANHSGQTLGIDDLIQQAIHQMQPAQRQLI</sequence>
<reference evidence="5" key="1">
    <citation type="journal article" date="2019" name="Int. J. Syst. Evol. Microbiol.">
        <title>The Global Catalogue of Microorganisms (GCM) 10K type strain sequencing project: providing services to taxonomists for standard genome sequencing and annotation.</title>
        <authorList>
            <consortium name="The Broad Institute Genomics Platform"/>
            <consortium name="The Broad Institute Genome Sequencing Center for Infectious Disease"/>
            <person name="Wu L."/>
            <person name="Ma J."/>
        </authorList>
    </citation>
    <scope>NUCLEOTIDE SEQUENCE [LARGE SCALE GENOMIC DNA]</scope>
    <source>
        <strain evidence="5">JCM 16673</strain>
    </source>
</reference>
<evidence type="ECO:0000313" key="4">
    <source>
        <dbReference type="EMBL" id="GAA4014031.1"/>
    </source>
</evidence>
<dbReference type="InterPro" id="IPR000160">
    <property type="entry name" value="GGDEF_dom"/>
</dbReference>
<gene>
    <name evidence="4" type="ORF">GCM10022212_05350</name>
</gene>